<organism evidence="3 4">
    <name type="scientific">Microthyrium microscopicum</name>
    <dbReference type="NCBI Taxonomy" id="703497"/>
    <lineage>
        <taxon>Eukaryota</taxon>
        <taxon>Fungi</taxon>
        <taxon>Dikarya</taxon>
        <taxon>Ascomycota</taxon>
        <taxon>Pezizomycotina</taxon>
        <taxon>Dothideomycetes</taxon>
        <taxon>Dothideomycetes incertae sedis</taxon>
        <taxon>Microthyriales</taxon>
        <taxon>Microthyriaceae</taxon>
        <taxon>Microthyrium</taxon>
    </lineage>
</organism>
<feature type="region of interest" description="Disordered" evidence="2">
    <location>
        <begin position="1"/>
        <end position="23"/>
    </location>
</feature>
<keyword evidence="1" id="KW-0175">Coiled coil</keyword>
<evidence type="ECO:0000256" key="1">
    <source>
        <dbReference type="SAM" id="Coils"/>
    </source>
</evidence>
<dbReference type="EMBL" id="MU004239">
    <property type="protein sequence ID" value="KAF2665926.1"/>
    <property type="molecule type" value="Genomic_DNA"/>
</dbReference>
<feature type="compositionally biased region" description="Acidic residues" evidence="2">
    <location>
        <begin position="632"/>
        <end position="662"/>
    </location>
</feature>
<protein>
    <submittedName>
        <fullName evidence="3">Uncharacterized protein</fullName>
    </submittedName>
</protein>
<proteinExistence type="predicted"/>
<sequence length="972" mass="111899">MTRSTQDPLKPKPARVQKRRSQVRDFPSWFQTALRHDYAKDPFYGGSFCRRDRGKLDCDCPKCSAPENIYDEDLSELGDDWTLPDLSPDYNCYCDTYASRCECDLDDPNCECEERQDDDEISHAGTLCEQFDEFNKEREERQLELRRLKDIREKGAAVFAVEEAARLKRQRERAEARELAREERVEAKRQAIIDKARTGLLDELEAYEDRVKSVYDSLKTRRKTGEKGKKTPFQEILYQRFQLYSSDLVRANYPDESELELWDSYDEEHYTPNHYIEFDLPRAVDSEDLKRGERIGKSRMLSASLGFTDGLYSSTSRDFRLPKRASRKHVVAPIIESNYGRNPKEQLGHHKMTIQFLGKRCLKLRISRSFFIEQGAFTEGDATNGPEMLELVGVLHELIQTGVQMRTKHDSWLEDQYMLSDLHLQYSSFTCAISKIRDSIFDNGHVAGKAGFSTAYQNLTGLASWPVRSRSQQDHIVASFGFLIDPELRAGRFQHLTSSSFPSTSSPLTVTRYCLNLLNSFNLVFSLSATLAHRTSCKFGAPTKAQVNLVSHPTLPAVGMPQSQADALQPRSAGVRKRLRRDITEFPPWFQRIVREGCYATHQDCYCKRGCQPPANIYRGKNIYDEDLSEIGEDSSLSDEEPGDPEDSSEVDEDPPSVDEDSPMVNVDSPQADEDDKTRCLCHPEDEDCFCGSDDSDCECEPEDYSDEDSLQDDEKEKIKCQCDPDDSDCDCDFDYSDCDCEPRAPVVLIERLNEKYHHHKTKREALKRVIKEGEEYDKKAQARALIDEEFHMNKVKRIYDSLKARRESGAKGEDLSMKDFARQGFYLFSTDLFKTNYYDGYTLDFYHPHHYLDFQYPDECGDVVPMPKFRPNRVEASRAIRACLNVEDLCFLLSSEFMLPEQARRKKIKTVFPKGQCPDGRFKFKIQFVGKDYIRLRLPRSLITSTGRASDTDAPKFFNFVGIRRSVIQGV</sequence>
<reference evidence="3" key="1">
    <citation type="journal article" date="2020" name="Stud. Mycol.">
        <title>101 Dothideomycetes genomes: a test case for predicting lifestyles and emergence of pathogens.</title>
        <authorList>
            <person name="Haridas S."/>
            <person name="Albert R."/>
            <person name="Binder M."/>
            <person name="Bloem J."/>
            <person name="Labutti K."/>
            <person name="Salamov A."/>
            <person name="Andreopoulos B."/>
            <person name="Baker S."/>
            <person name="Barry K."/>
            <person name="Bills G."/>
            <person name="Bluhm B."/>
            <person name="Cannon C."/>
            <person name="Castanera R."/>
            <person name="Culley D."/>
            <person name="Daum C."/>
            <person name="Ezra D."/>
            <person name="Gonzalez J."/>
            <person name="Henrissat B."/>
            <person name="Kuo A."/>
            <person name="Liang C."/>
            <person name="Lipzen A."/>
            <person name="Lutzoni F."/>
            <person name="Magnuson J."/>
            <person name="Mondo S."/>
            <person name="Nolan M."/>
            <person name="Ohm R."/>
            <person name="Pangilinan J."/>
            <person name="Park H.-J."/>
            <person name="Ramirez L."/>
            <person name="Alfaro M."/>
            <person name="Sun H."/>
            <person name="Tritt A."/>
            <person name="Yoshinaga Y."/>
            <person name="Zwiers L.-H."/>
            <person name="Turgeon B."/>
            <person name="Goodwin S."/>
            <person name="Spatafora J."/>
            <person name="Crous P."/>
            <person name="Grigoriev I."/>
        </authorList>
    </citation>
    <scope>NUCLEOTIDE SEQUENCE</scope>
    <source>
        <strain evidence="3">CBS 115976</strain>
    </source>
</reference>
<dbReference type="Proteomes" id="UP000799302">
    <property type="component" value="Unassembled WGS sequence"/>
</dbReference>
<dbReference type="AlphaFoldDB" id="A0A6A6U2P3"/>
<gene>
    <name evidence="3" type="ORF">BT63DRAFT_442271</name>
</gene>
<evidence type="ECO:0000313" key="3">
    <source>
        <dbReference type="EMBL" id="KAF2665926.1"/>
    </source>
</evidence>
<evidence type="ECO:0000256" key="2">
    <source>
        <dbReference type="SAM" id="MobiDB-lite"/>
    </source>
</evidence>
<evidence type="ECO:0000313" key="4">
    <source>
        <dbReference type="Proteomes" id="UP000799302"/>
    </source>
</evidence>
<feature type="coiled-coil region" evidence="1">
    <location>
        <begin position="131"/>
        <end position="184"/>
    </location>
</feature>
<feature type="compositionally biased region" description="Basic residues" evidence="2">
    <location>
        <begin position="12"/>
        <end position="21"/>
    </location>
</feature>
<feature type="region of interest" description="Disordered" evidence="2">
    <location>
        <begin position="632"/>
        <end position="676"/>
    </location>
</feature>
<name>A0A6A6U2P3_9PEZI</name>
<accession>A0A6A6U2P3</accession>
<keyword evidence="4" id="KW-1185">Reference proteome</keyword>